<evidence type="ECO:0000256" key="1">
    <source>
        <dbReference type="ARBA" id="ARBA00007797"/>
    </source>
</evidence>
<organism evidence="4">
    <name type="scientific">Timema bartmani</name>
    <dbReference type="NCBI Taxonomy" id="61472"/>
    <lineage>
        <taxon>Eukaryota</taxon>
        <taxon>Metazoa</taxon>
        <taxon>Ecdysozoa</taxon>
        <taxon>Arthropoda</taxon>
        <taxon>Hexapoda</taxon>
        <taxon>Insecta</taxon>
        <taxon>Pterygota</taxon>
        <taxon>Neoptera</taxon>
        <taxon>Polyneoptera</taxon>
        <taxon>Phasmatodea</taxon>
        <taxon>Timematodea</taxon>
        <taxon>Timematoidea</taxon>
        <taxon>Timematidae</taxon>
        <taxon>Timema</taxon>
    </lineage>
</organism>
<dbReference type="EMBL" id="OD566018">
    <property type="protein sequence ID" value="CAD7443172.1"/>
    <property type="molecule type" value="Genomic_DNA"/>
</dbReference>
<keyword evidence="2" id="KW-1133">Transmembrane helix</keyword>
<accession>A0A7R9EZ76</accession>
<sequence length="429" mass="47235">MKRRTQFTLYIAAIGQRSGATFTTNKKALHKCVNQVWNHAICWEHSHATHRQLLVVLLERVLEHLDKPMLLTDYLMDSMDIGYALSRHRGKMYPPPSNPVPAPLILNSNILLLVFQVARDYPNIYTKLYSMFDADIFTTRYKARLFYLADIFLSSTHLPALLVAAFVKRLARLCLVAPPQDIHIMILFIGNLILRHPQLKGLINHPTGGEVRPLLEPNFALSESGSSSLATSGSLGPVNSRNLVWVSPSGWISSIATHGPSSSSFTISTNSGTTPLISDRMSPNNPSLTACGFTKHSVVFSKRAEVLGATIILSSQVGKNISSSLLASSCDWEPWTILCCISFPKQARKLSGLSFRAFSGSVGPITSLQRAAASFPTSFMARHGDSRISPHLSNASGFNIANVTSINFPRLDLVNSLAKSRIHMLRDRI</sequence>
<evidence type="ECO:0000259" key="3">
    <source>
        <dbReference type="Pfam" id="PF03914"/>
    </source>
</evidence>
<dbReference type="GO" id="GO:0042254">
    <property type="term" value="P:ribosome biogenesis"/>
    <property type="evidence" value="ECO:0007669"/>
    <property type="project" value="InterPro"/>
</dbReference>
<dbReference type="PANTHER" id="PTHR12455">
    <property type="entry name" value="NUCLEOLAR COMPLEX PROTEIN 4"/>
    <property type="match status" value="1"/>
</dbReference>
<dbReference type="GO" id="GO:0032040">
    <property type="term" value="C:small-subunit processome"/>
    <property type="evidence" value="ECO:0007669"/>
    <property type="project" value="TreeGrafter"/>
</dbReference>
<dbReference type="PANTHER" id="PTHR12455:SF0">
    <property type="entry name" value="NUCLEOLAR COMPLEX PROTEIN 4 HOMOLOG"/>
    <property type="match status" value="1"/>
</dbReference>
<dbReference type="GO" id="GO:0030692">
    <property type="term" value="C:Noc4p-Nop14p complex"/>
    <property type="evidence" value="ECO:0007669"/>
    <property type="project" value="TreeGrafter"/>
</dbReference>
<protein>
    <recommendedName>
        <fullName evidence="3">CCAAT-binding factor domain-containing protein</fullName>
    </recommendedName>
</protein>
<dbReference type="InterPro" id="IPR027193">
    <property type="entry name" value="Noc4"/>
</dbReference>
<feature type="transmembrane region" description="Helical" evidence="2">
    <location>
        <begin position="145"/>
        <end position="167"/>
    </location>
</feature>
<dbReference type="Pfam" id="PF03914">
    <property type="entry name" value="CBF"/>
    <property type="match status" value="1"/>
</dbReference>
<evidence type="ECO:0000256" key="2">
    <source>
        <dbReference type="SAM" id="Phobius"/>
    </source>
</evidence>
<dbReference type="AlphaFoldDB" id="A0A7R9EZ76"/>
<proteinExistence type="inferred from homology"/>
<keyword evidence="2" id="KW-0472">Membrane</keyword>
<comment type="similarity">
    <text evidence="1">Belongs to the CBF/MAK21 family.</text>
</comment>
<name>A0A7R9EZ76_9NEOP</name>
<reference evidence="4" key="1">
    <citation type="submission" date="2020-11" db="EMBL/GenBank/DDBJ databases">
        <authorList>
            <person name="Tran Van P."/>
        </authorList>
    </citation>
    <scope>NUCLEOTIDE SEQUENCE</scope>
</reference>
<dbReference type="InterPro" id="IPR005612">
    <property type="entry name" value="CCAAT-binding_factor"/>
</dbReference>
<gene>
    <name evidence="4" type="ORF">TBIB3V08_LOCUS5583</name>
</gene>
<feature type="domain" description="CCAAT-binding factor" evidence="3">
    <location>
        <begin position="115"/>
        <end position="209"/>
    </location>
</feature>
<evidence type="ECO:0000313" key="4">
    <source>
        <dbReference type="EMBL" id="CAD7443172.1"/>
    </source>
</evidence>
<keyword evidence="2" id="KW-0812">Transmembrane</keyword>